<feature type="compositionally biased region" description="Polar residues" evidence="1">
    <location>
        <begin position="38"/>
        <end position="56"/>
    </location>
</feature>
<dbReference type="STRING" id="59895.A0A118K5B2"/>
<dbReference type="Proteomes" id="UP000243975">
    <property type="component" value="Unassembled WGS sequence"/>
</dbReference>
<dbReference type="PANTHER" id="PTHR46695:SF19">
    <property type="entry name" value="CHROMATIN REGULATOR PHD FAMILY"/>
    <property type="match status" value="1"/>
</dbReference>
<accession>A0A118K5B2</accession>
<sequence length="770" mass="83141">MNTIPPQKEAESSNDQPKEMDITAHPNVEEDSSKAMERSNTSNTGKDVFGSSNSERPQNEIDCNGSTISKCNQEAAVSSSLSNIASEPAPSFLSMMMDNPSVDEDAWHYRDPSGNVQGPFSMVQLQKWSIAGYFPADMRIWASREADSLLLTDAIQAQFHNYDGRWHENVASNNKIGNQTEGANVCNAVPSSTIPATPFALDSVNLEKLPDTRASSGQSSGQNWNASNYNLNCNPPTTSVASLTKPNESVKPFDARDMPSSTPNVSSVFTITDAALVDLPSPLLKKASHVNEKVQDAGGKEPKLLVQESGNPPSWSTALSLVVGGAQLPETADEWGRYPPAAVKPEEWDSGRVSGYSSKPIEVPGHQVATTNSTIDQIMHSSPPPSSQPYNNLPSWHGLGETIEFSTLAEESVSDLLAEVDAMESRNGVPSPTSRRNSFLEDLFNGSIDDFSPTADQGTRSDGFSSTADLQLHRQSTSTTVEHLAGVSQSNNNVFDMVKRSTGLHQFSFGLETKPTGAVTIPQTTNSENMAFKWAEMGGSELQPSRLDMIDLNDSTRAEADEGTNDYQVEEKVKNHSGFMGHGIGRAGGNTVQQPESRGGRKMKAGVSGEDIKTGTKLSGGFPDKEEEEGEFIQPEAPPPPPPPPLLPPPPPPPLPPPPLTMGLDVVDSRRVGSETSNPKISGRASQGTTNTGRHSNASRSGNAGRERESQHHRRSGGDRYNSNSPRERSHHVEDTGRTGQGIVSGRQFLWDASLSKRNRDVQRLTYEID</sequence>
<dbReference type="PROSITE" id="PS50829">
    <property type="entry name" value="GYF"/>
    <property type="match status" value="1"/>
</dbReference>
<dbReference type="Gene3D" id="3.30.1490.40">
    <property type="match status" value="1"/>
</dbReference>
<feature type="compositionally biased region" description="Basic and acidic residues" evidence="1">
    <location>
        <begin position="8"/>
        <end position="37"/>
    </location>
</feature>
<gene>
    <name evidence="3" type="ORF">Ccrd_012834</name>
</gene>
<dbReference type="EMBL" id="LEKV01001089">
    <property type="protein sequence ID" value="KVI08788.1"/>
    <property type="molecule type" value="Genomic_DNA"/>
</dbReference>
<evidence type="ECO:0000313" key="3">
    <source>
        <dbReference type="EMBL" id="KVI08788.1"/>
    </source>
</evidence>
<feature type="region of interest" description="Disordered" evidence="1">
    <location>
        <begin position="1"/>
        <end position="66"/>
    </location>
</feature>
<organism evidence="3 4">
    <name type="scientific">Cynara cardunculus var. scolymus</name>
    <name type="common">Globe artichoke</name>
    <name type="synonym">Cynara scolymus</name>
    <dbReference type="NCBI Taxonomy" id="59895"/>
    <lineage>
        <taxon>Eukaryota</taxon>
        <taxon>Viridiplantae</taxon>
        <taxon>Streptophyta</taxon>
        <taxon>Embryophyta</taxon>
        <taxon>Tracheophyta</taxon>
        <taxon>Spermatophyta</taxon>
        <taxon>Magnoliopsida</taxon>
        <taxon>eudicotyledons</taxon>
        <taxon>Gunneridae</taxon>
        <taxon>Pentapetalae</taxon>
        <taxon>asterids</taxon>
        <taxon>campanulids</taxon>
        <taxon>Asterales</taxon>
        <taxon>Asteraceae</taxon>
        <taxon>Carduoideae</taxon>
        <taxon>Cardueae</taxon>
        <taxon>Carduinae</taxon>
        <taxon>Cynara</taxon>
    </lineage>
</organism>
<evidence type="ECO:0000313" key="4">
    <source>
        <dbReference type="Proteomes" id="UP000243975"/>
    </source>
</evidence>
<dbReference type="AlphaFoldDB" id="A0A118K5B2"/>
<feature type="compositionally biased region" description="Basic and acidic residues" evidence="1">
    <location>
        <begin position="726"/>
        <end position="737"/>
    </location>
</feature>
<dbReference type="InterPro" id="IPR003169">
    <property type="entry name" value="GYF"/>
</dbReference>
<dbReference type="Gramene" id="KVI08788">
    <property type="protein sequence ID" value="KVI08788"/>
    <property type="gene ID" value="Ccrd_012834"/>
</dbReference>
<feature type="compositionally biased region" description="Polar residues" evidence="1">
    <location>
        <begin position="674"/>
        <end position="702"/>
    </location>
</feature>
<dbReference type="Pfam" id="PF02213">
    <property type="entry name" value="GYF"/>
    <property type="match status" value="1"/>
</dbReference>
<feature type="domain" description="GYF" evidence="2">
    <location>
        <begin position="104"/>
        <end position="156"/>
    </location>
</feature>
<keyword evidence="4" id="KW-1185">Reference proteome</keyword>
<reference evidence="3 4" key="1">
    <citation type="journal article" date="2016" name="Sci. Rep.">
        <title>The genome sequence of the outbreeding globe artichoke constructed de novo incorporating a phase-aware low-pass sequencing strategy of F1 progeny.</title>
        <authorList>
            <person name="Scaglione D."/>
            <person name="Reyes-Chin-Wo S."/>
            <person name="Acquadro A."/>
            <person name="Froenicke L."/>
            <person name="Portis E."/>
            <person name="Beitel C."/>
            <person name="Tirone M."/>
            <person name="Mauro R."/>
            <person name="Lo Monaco A."/>
            <person name="Mauromicale G."/>
            <person name="Faccioli P."/>
            <person name="Cattivelli L."/>
            <person name="Rieseberg L."/>
            <person name="Michelmore R."/>
            <person name="Lanteri S."/>
        </authorList>
    </citation>
    <scope>NUCLEOTIDE SEQUENCE [LARGE SCALE GENOMIC DNA]</scope>
    <source>
        <strain evidence="3">2C</strain>
    </source>
</reference>
<feature type="region of interest" description="Disordered" evidence="1">
    <location>
        <begin position="342"/>
        <end position="364"/>
    </location>
</feature>
<dbReference type="SMART" id="SM00444">
    <property type="entry name" value="GYF"/>
    <property type="match status" value="1"/>
</dbReference>
<comment type="caution">
    <text evidence="3">The sequence shown here is derived from an EMBL/GenBank/DDBJ whole genome shotgun (WGS) entry which is preliminary data.</text>
</comment>
<dbReference type="PANTHER" id="PTHR46695">
    <property type="entry name" value="ZINC FINGER CCCH DOMAIN-CONTAINING PROTEIN 44-RELATED"/>
    <property type="match status" value="1"/>
</dbReference>
<name>A0A118K5B2_CYNCS</name>
<dbReference type="CDD" id="cd00072">
    <property type="entry name" value="GYF"/>
    <property type="match status" value="1"/>
</dbReference>
<feature type="region of interest" description="Disordered" evidence="1">
    <location>
        <begin position="580"/>
        <end position="744"/>
    </location>
</feature>
<evidence type="ECO:0000259" key="2">
    <source>
        <dbReference type="PROSITE" id="PS50829"/>
    </source>
</evidence>
<evidence type="ECO:0000256" key="1">
    <source>
        <dbReference type="SAM" id="MobiDB-lite"/>
    </source>
</evidence>
<protein>
    <recommendedName>
        <fullName evidence="2">GYF domain-containing protein</fullName>
    </recommendedName>
</protein>
<dbReference type="InterPro" id="IPR035445">
    <property type="entry name" value="GYF-like_dom_sf"/>
</dbReference>
<feature type="compositionally biased region" description="Pro residues" evidence="1">
    <location>
        <begin position="636"/>
        <end position="660"/>
    </location>
</feature>
<proteinExistence type="predicted"/>
<dbReference type="SUPFAM" id="SSF55277">
    <property type="entry name" value="GYF domain"/>
    <property type="match status" value="1"/>
</dbReference>